<evidence type="ECO:0000313" key="1">
    <source>
        <dbReference type="EMBL" id="PXV62254.1"/>
    </source>
</evidence>
<evidence type="ECO:0000313" key="6">
    <source>
        <dbReference type="Proteomes" id="UP000247389"/>
    </source>
</evidence>
<dbReference type="AlphaFoldDB" id="A0A1G7RM07"/>
<dbReference type="InterPro" id="IPR003787">
    <property type="entry name" value="Sulphur_relay_DsrE/F-like"/>
</dbReference>
<dbReference type="Proteomes" id="UP000247389">
    <property type="component" value="Unassembled WGS sequence"/>
</dbReference>
<dbReference type="Proteomes" id="UP000198612">
    <property type="component" value="Unassembled WGS sequence"/>
</dbReference>
<dbReference type="EMBL" id="FNBJ01000048">
    <property type="protein sequence ID" value="SDG11725.1"/>
    <property type="molecule type" value="Genomic_DNA"/>
</dbReference>
<protein>
    <submittedName>
        <fullName evidence="1">Uncharacterized protein</fullName>
    </submittedName>
</protein>
<dbReference type="SUPFAM" id="SSF75169">
    <property type="entry name" value="DsrEFH-like"/>
    <property type="match status" value="1"/>
</dbReference>
<gene>
    <name evidence="1" type="ORF">C8C78_1364</name>
    <name evidence="2" type="ORF">SAMN04488598_14810</name>
    <name evidence="3" type="ORF">SAMN04515652_1474</name>
</gene>
<accession>A0A1G7RM07</accession>
<dbReference type="EMBL" id="QICM01000036">
    <property type="protein sequence ID" value="PXV62254.1"/>
    <property type="molecule type" value="Genomic_DNA"/>
</dbReference>
<proteinExistence type="predicted"/>
<reference evidence="4 5" key="1">
    <citation type="submission" date="2016-10" db="EMBL/GenBank/DDBJ databases">
        <authorList>
            <person name="Varghese N."/>
            <person name="Submissions S."/>
        </authorList>
    </citation>
    <scope>NUCLEOTIDE SEQUENCE [LARGE SCALE GENOMIC DNA]</scope>
    <source>
        <strain evidence="2 5">WG2</strain>
        <strain evidence="3 4">WG5</strain>
    </source>
</reference>
<organism evidence="1 6">
    <name type="scientific">Halanaerobium congolense</name>
    <dbReference type="NCBI Taxonomy" id="54121"/>
    <lineage>
        <taxon>Bacteria</taxon>
        <taxon>Bacillati</taxon>
        <taxon>Bacillota</taxon>
        <taxon>Clostridia</taxon>
        <taxon>Halanaerobiales</taxon>
        <taxon>Halanaerobiaceae</taxon>
        <taxon>Halanaerobium</taxon>
    </lineage>
</organism>
<dbReference type="Gene3D" id="3.40.1260.10">
    <property type="entry name" value="DsrEFH-like"/>
    <property type="match status" value="1"/>
</dbReference>
<dbReference type="Proteomes" id="UP000199519">
    <property type="component" value="Unassembled WGS sequence"/>
</dbReference>
<dbReference type="RefSeq" id="WP_089655581.1">
    <property type="nucleotide sequence ID" value="NZ_FNBJ01000048.1"/>
</dbReference>
<evidence type="ECO:0000313" key="3">
    <source>
        <dbReference type="EMBL" id="SET23920.1"/>
    </source>
</evidence>
<dbReference type="Pfam" id="PF02635">
    <property type="entry name" value="DsrE"/>
    <property type="match status" value="1"/>
</dbReference>
<sequence>MAAENSLVVLWTSGDPDVAKKMVFMYTINAKKRGWWQDIKFIVWGPSSKLLSEDQELQEQIKEFIKADINVEACQACADQYGVSDDLAELGIDVKYMGEPLTDYLKSDSKVITF</sequence>
<keyword evidence="5" id="KW-1185">Reference proteome</keyword>
<evidence type="ECO:0000313" key="5">
    <source>
        <dbReference type="Proteomes" id="UP000199519"/>
    </source>
</evidence>
<reference evidence="1 6" key="2">
    <citation type="submission" date="2018-04" db="EMBL/GenBank/DDBJ databases">
        <title>Subsurface microbial communities from deep shales in Ohio and West Virginia, USA.</title>
        <authorList>
            <person name="Wrighton K."/>
        </authorList>
    </citation>
    <scope>NUCLEOTIDE SEQUENCE [LARGE SCALE GENOMIC DNA]</scope>
    <source>
        <strain evidence="1 6">MSL28</strain>
    </source>
</reference>
<name>A0A1G7RM07_9FIRM</name>
<dbReference type="InterPro" id="IPR027396">
    <property type="entry name" value="DsrEFH-like"/>
</dbReference>
<evidence type="ECO:0000313" key="2">
    <source>
        <dbReference type="EMBL" id="SDG11725.1"/>
    </source>
</evidence>
<dbReference type="EMBL" id="FOHG01000047">
    <property type="protein sequence ID" value="SET23920.1"/>
    <property type="molecule type" value="Genomic_DNA"/>
</dbReference>
<evidence type="ECO:0000313" key="4">
    <source>
        <dbReference type="Proteomes" id="UP000198612"/>
    </source>
</evidence>